<keyword evidence="2 4" id="KW-0863">Zinc-finger</keyword>
<dbReference type="VEuPathDB" id="GiardiaDB:GL50581_4475"/>
<dbReference type="PROSITE" id="PS50865">
    <property type="entry name" value="ZF_MYND_2"/>
    <property type="match status" value="1"/>
</dbReference>
<proteinExistence type="predicted"/>
<dbReference type="Proteomes" id="UP000018040">
    <property type="component" value="Unassembled WGS sequence"/>
</dbReference>
<dbReference type="VEuPathDB" id="GiardiaDB:DHA2_150626"/>
<dbReference type="SUPFAM" id="SSF144232">
    <property type="entry name" value="HIT/MYND zinc finger-like"/>
    <property type="match status" value="1"/>
</dbReference>
<dbReference type="EMBL" id="AHHH01000018">
    <property type="protein sequence ID" value="ESU44657.1"/>
    <property type="molecule type" value="Genomic_DNA"/>
</dbReference>
<organism evidence="6 7">
    <name type="scientific">Giardia intestinalis</name>
    <name type="common">Giardia lamblia</name>
    <dbReference type="NCBI Taxonomy" id="5741"/>
    <lineage>
        <taxon>Eukaryota</taxon>
        <taxon>Metamonada</taxon>
        <taxon>Diplomonadida</taxon>
        <taxon>Hexamitidae</taxon>
        <taxon>Giardiinae</taxon>
        <taxon>Giardia</taxon>
    </lineage>
</organism>
<reference evidence="7" key="1">
    <citation type="submission" date="2012-02" db="EMBL/GenBank/DDBJ databases">
        <title>Genome sequencing of Giardia lamblia Genotypes A2 and B isolates (DH and GS) and comparative analysis with the genomes of Genotypes A1 and E (WB and Pig).</title>
        <authorList>
            <person name="Adam R."/>
            <person name="Dahlstrom E."/>
            <person name="Martens C."/>
            <person name="Bruno D."/>
            <person name="Barbian K."/>
            <person name="Porcella S.F."/>
            <person name="Nash T."/>
        </authorList>
    </citation>
    <scope>NUCLEOTIDE SEQUENCE</scope>
    <source>
        <strain evidence="7">GS</strain>
    </source>
</reference>
<keyword evidence="1" id="KW-0479">Metal-binding</keyword>
<evidence type="ECO:0000256" key="3">
    <source>
        <dbReference type="ARBA" id="ARBA00022833"/>
    </source>
</evidence>
<protein>
    <submittedName>
        <fullName evidence="6">Putative MYND finger domain protein</fullName>
    </submittedName>
</protein>
<evidence type="ECO:0000313" key="6">
    <source>
        <dbReference type="EMBL" id="ESU44657.1"/>
    </source>
</evidence>
<dbReference type="OrthoDB" id="432970at2759"/>
<keyword evidence="3" id="KW-0862">Zinc</keyword>
<evidence type="ECO:0000259" key="5">
    <source>
        <dbReference type="PROSITE" id="PS50865"/>
    </source>
</evidence>
<sequence>VLAMKVSASASPSCCEYCLQQAPKAMRCSACKSSTYCSPNCQSLDWATHKHTCELGRAVPPELHAVLADVAPELSSSLSQAFLLLVRKVFIHLLITQNAPDPLSIRSRLSIEDVKNSSPGLLNVMRDFIQTISLSVFIRIQQKACPKLNWLLPFVPYAHIFYSLDRCEARHVTYSFLGICFNSVTVPPIRYSLSLSSQNCFIQNSPTSITLRENKPEVLPPCLPSFFELGTCIRESPLHAVLTQFSVDTNTLDHLFLLPVCSLVNEACTSHTTLKSGSLACEAGVCKAWEAPDLDLLQALQEYAKRVYNTFLLLNEVEVRILKEPQACATAKLTQQLTDMLTELTFVYRGTPTTLPFYRDTAPILYLKHAYLALMQSTRICNHCFGGSVVNQVETISSHSPFAETGLVDLVLSLLRTWVRLETRYSYSVVIAMFEPICLCNTYLIQKLERMAPPPIRRSASENLSDDALRRLKHAADELVPPHIKLLGIVEEAYEFADTLQLRAKEGPLIAAYDCLEKLVGQVEARLEDIESWVDADKTTDPGLEVRGTPIT</sequence>
<feature type="non-terminal residue" evidence="6">
    <location>
        <position position="1"/>
    </location>
</feature>
<dbReference type="AlphaFoldDB" id="V6U234"/>
<comment type="caution">
    <text evidence="6">The sequence shown here is derived from an EMBL/GenBank/DDBJ whole genome shotgun (WGS) entry which is preliminary data.</text>
</comment>
<dbReference type="VEuPathDB" id="GiardiaDB:GL50803_0017492"/>
<dbReference type="Gene3D" id="6.10.140.2220">
    <property type="match status" value="1"/>
</dbReference>
<evidence type="ECO:0000256" key="4">
    <source>
        <dbReference type="PROSITE-ProRule" id="PRU00134"/>
    </source>
</evidence>
<gene>
    <name evidence="6" type="ORF">GSB_150123</name>
</gene>
<feature type="domain" description="MYND-type" evidence="5">
    <location>
        <begin position="15"/>
        <end position="53"/>
    </location>
</feature>
<accession>V6U234</accession>
<dbReference type="VEuPathDB" id="GiardiaDB:QR46_0912"/>
<evidence type="ECO:0000256" key="1">
    <source>
        <dbReference type="ARBA" id="ARBA00022723"/>
    </source>
</evidence>
<evidence type="ECO:0000256" key="2">
    <source>
        <dbReference type="ARBA" id="ARBA00022771"/>
    </source>
</evidence>
<dbReference type="InterPro" id="IPR002893">
    <property type="entry name" value="Znf_MYND"/>
</dbReference>
<dbReference type="Pfam" id="PF01753">
    <property type="entry name" value="zf-MYND"/>
    <property type="match status" value="1"/>
</dbReference>
<evidence type="ECO:0000313" key="7">
    <source>
        <dbReference type="Proteomes" id="UP000018040"/>
    </source>
</evidence>
<reference evidence="6 7" key="2">
    <citation type="journal article" date="2013" name="Genome Biol. Evol.">
        <title>Genome sequencing of Giardia lamblia genotypes A2 and B isolates (DH and GS) and comparative analysis with the genomes of genotypes A1 and E (WB and Pig).</title>
        <authorList>
            <person name="Adam R.D."/>
            <person name="Dahlstrom E.W."/>
            <person name="Martens C.A."/>
            <person name="Bruno D.P."/>
            <person name="Barbian K.D."/>
            <person name="Ricklefs S.M."/>
            <person name="Hernandez M.M."/>
            <person name="Narla N.P."/>
            <person name="Patel R.B."/>
            <person name="Porcella S.F."/>
            <person name="Nash T.E."/>
        </authorList>
    </citation>
    <scope>NUCLEOTIDE SEQUENCE [LARGE SCALE GENOMIC DNA]</scope>
    <source>
        <strain evidence="6 7">GS</strain>
    </source>
</reference>
<name>V6U234_GIAIN</name>
<dbReference type="GO" id="GO:0008270">
    <property type="term" value="F:zinc ion binding"/>
    <property type="evidence" value="ECO:0007669"/>
    <property type="project" value="UniProtKB-KW"/>
</dbReference>